<feature type="transmembrane region" description="Helical" evidence="2">
    <location>
        <begin position="39"/>
        <end position="58"/>
    </location>
</feature>
<evidence type="ECO:0000256" key="2">
    <source>
        <dbReference type="SAM" id="Phobius"/>
    </source>
</evidence>
<dbReference type="InterPro" id="IPR001460">
    <property type="entry name" value="PCN-bd_Tpept"/>
</dbReference>
<protein>
    <submittedName>
        <fullName evidence="5">Beta-lactamase</fullName>
    </submittedName>
</protein>
<keyword evidence="2" id="KW-1133">Transmembrane helix</keyword>
<feature type="domain" description="Penicillin-binding protein transpeptidase" evidence="3">
    <location>
        <begin position="377"/>
        <end position="587"/>
    </location>
</feature>
<gene>
    <name evidence="5" type="ORF">AFK71_06120</name>
</gene>
<name>A0A0L0QRM3_VIRPA</name>
<evidence type="ECO:0000259" key="3">
    <source>
        <dbReference type="Pfam" id="PF00905"/>
    </source>
</evidence>
<accession>A0A0L0QRM3</accession>
<evidence type="ECO:0000259" key="4">
    <source>
        <dbReference type="Pfam" id="PF05569"/>
    </source>
</evidence>
<dbReference type="GO" id="GO:0008658">
    <property type="term" value="F:penicillin binding"/>
    <property type="evidence" value="ECO:0007669"/>
    <property type="project" value="InterPro"/>
</dbReference>
<dbReference type="PANTHER" id="PTHR34978">
    <property type="entry name" value="POSSIBLE SENSOR-TRANSDUCER PROTEIN BLAR"/>
    <property type="match status" value="1"/>
</dbReference>
<dbReference type="InterPro" id="IPR008756">
    <property type="entry name" value="Peptidase_M56"/>
</dbReference>
<dbReference type="InterPro" id="IPR052173">
    <property type="entry name" value="Beta-lactam_resp_regulator"/>
</dbReference>
<dbReference type="InterPro" id="IPR012338">
    <property type="entry name" value="Beta-lactam/transpept-like"/>
</dbReference>
<comment type="similarity">
    <text evidence="1">Belongs to the peptidase M56 family.</text>
</comment>
<dbReference type="OrthoDB" id="9762883at2"/>
<feature type="transmembrane region" description="Helical" evidence="2">
    <location>
        <begin position="224"/>
        <end position="243"/>
    </location>
</feature>
<dbReference type="SUPFAM" id="SSF56601">
    <property type="entry name" value="beta-lactamase/transpeptidase-like"/>
    <property type="match status" value="1"/>
</dbReference>
<evidence type="ECO:0000313" key="6">
    <source>
        <dbReference type="Proteomes" id="UP000036780"/>
    </source>
</evidence>
<reference evidence="6" key="1">
    <citation type="submission" date="2015-07" db="EMBL/GenBank/DDBJ databases">
        <title>Fjat-10053 dsm26.</title>
        <authorList>
            <person name="Liu B."/>
            <person name="Wang J."/>
            <person name="Zhu Y."/>
            <person name="Liu G."/>
            <person name="Chen Q."/>
            <person name="Chen Z."/>
            <person name="Lan J."/>
            <person name="Che J."/>
            <person name="Ge C."/>
            <person name="Shi H."/>
            <person name="Pan Z."/>
            <person name="Liu X."/>
        </authorList>
    </citation>
    <scope>NUCLEOTIDE SEQUENCE [LARGE SCALE GENOMIC DNA]</scope>
    <source>
        <strain evidence="6">DSM 26</strain>
    </source>
</reference>
<proteinExistence type="inferred from homology"/>
<feature type="transmembrane region" description="Helical" evidence="2">
    <location>
        <begin position="319"/>
        <end position="338"/>
    </location>
</feature>
<keyword evidence="6" id="KW-1185">Reference proteome</keyword>
<dbReference type="RefSeq" id="WP_050350671.1">
    <property type="nucleotide sequence ID" value="NZ_CP073011.1"/>
</dbReference>
<feature type="domain" description="Peptidase M56" evidence="4">
    <location>
        <begin position="11"/>
        <end position="307"/>
    </location>
</feature>
<evidence type="ECO:0000313" key="5">
    <source>
        <dbReference type="EMBL" id="KNE21254.1"/>
    </source>
</evidence>
<dbReference type="Proteomes" id="UP000036780">
    <property type="component" value="Unassembled WGS sequence"/>
</dbReference>
<keyword evidence="2" id="KW-0812">Transmembrane</keyword>
<evidence type="ECO:0000256" key="1">
    <source>
        <dbReference type="ARBA" id="ARBA00011075"/>
    </source>
</evidence>
<dbReference type="Gene3D" id="3.40.710.10">
    <property type="entry name" value="DD-peptidase/beta-lactamase superfamily"/>
    <property type="match status" value="1"/>
</dbReference>
<keyword evidence="2" id="KW-0472">Membrane</keyword>
<comment type="caution">
    <text evidence="5">The sequence shown here is derived from an EMBL/GenBank/DDBJ whole genome shotgun (WGS) entry which is preliminary data.</text>
</comment>
<dbReference type="EMBL" id="LGTO01000005">
    <property type="protein sequence ID" value="KNE21254.1"/>
    <property type="molecule type" value="Genomic_DNA"/>
</dbReference>
<dbReference type="Pfam" id="PF05569">
    <property type="entry name" value="Peptidase_M56"/>
    <property type="match status" value="1"/>
</dbReference>
<feature type="transmembrane region" description="Helical" evidence="2">
    <location>
        <begin position="170"/>
        <end position="191"/>
    </location>
</feature>
<dbReference type="GeneID" id="66873029"/>
<dbReference type="PATRIC" id="fig|1473.5.peg.4228"/>
<dbReference type="Gene3D" id="3.30.2010.10">
    <property type="entry name" value="Metalloproteases ('zincins'), catalytic domain"/>
    <property type="match status" value="1"/>
</dbReference>
<dbReference type="AlphaFoldDB" id="A0A0L0QRM3"/>
<organism evidence="5 6">
    <name type="scientific">Virgibacillus pantothenticus</name>
    <dbReference type="NCBI Taxonomy" id="1473"/>
    <lineage>
        <taxon>Bacteria</taxon>
        <taxon>Bacillati</taxon>
        <taxon>Bacillota</taxon>
        <taxon>Bacilli</taxon>
        <taxon>Bacillales</taxon>
        <taxon>Bacillaceae</taxon>
        <taxon>Virgibacillus</taxon>
    </lineage>
</organism>
<dbReference type="Pfam" id="PF00905">
    <property type="entry name" value="Transpeptidase"/>
    <property type="match status" value="1"/>
</dbReference>
<dbReference type="NCBIfam" id="NF000326">
    <property type="entry name" value="blaR1_generic"/>
    <property type="match status" value="1"/>
</dbReference>
<sequence>MFFTLFITGLLVSSFTITIIFLIKKIFQNQLSAKWHYNLWFLLLFALTLPFMPTNLIAKSNFMPLHTFQGNQPHESNRPNGGAEQALVKSDHTWMQAFATNVNRPDLDHFNIVIASIWLIGILVLFMLYIHSWLKLRSIKHSAMAVEDKDVLDLFSECKRRLHISKKIRLLQAPQAASPMTFGLFTTYVVLPSGFQQWLSKEEIKYILLHELTHYKHKDTFTNYLLIFYQIIYWFNPLIWIAFRAMRLDREMACDTAVLNRLDKHDHASYGKTLLHFIHSSSTFKPISLANQLNGSKSQIKRRIMKIAVYQPERRRKRLVSISVFMLMFMVVFSQIPFVSAMTSKQDRYEFHHNQISYEDLSEYFHNYEGSFVLYDSNADSYTIYNQDRSTLRVSPNSTYKIFSALLGLEANVISPDHSTMKWNGTLYPYQTWNQDQNLSSAMASSVTWYFQEIDQMVQEDKIEAYLKRINYGNRDISGGLAGYWLESSLRISPVEQVQLLHDFYTNQFQFKERNIQAVKEAIQLEKANGSVLSGKTGTGSVNEKNTNGWFIGYVEAKGNTYFFATNIQRDDHASGREATDITLSILKDKHIYIPDENF</sequence>
<dbReference type="CDD" id="cd07341">
    <property type="entry name" value="M56_BlaR1_MecR1_like"/>
    <property type="match status" value="1"/>
</dbReference>
<dbReference type="PANTHER" id="PTHR34978:SF3">
    <property type="entry name" value="SLR0241 PROTEIN"/>
    <property type="match status" value="1"/>
</dbReference>
<feature type="transmembrane region" description="Helical" evidence="2">
    <location>
        <begin position="110"/>
        <end position="130"/>
    </location>
</feature>
<feature type="transmembrane region" description="Helical" evidence="2">
    <location>
        <begin position="6"/>
        <end position="27"/>
    </location>
</feature>